<sequence>VPLRAILILIESEVFVMKKLGKSTFKGEFKIIKKFLTSLNFELDRTGKHGSIWKNHQKNLITNVTTSSSDWRWYKNWKSDFTKLVSENFTREEIEQLLAKLIKKRKVQYTADGRLRILRIEPKLIFAEPEDLEEDLLYALLPPDTDTSDEDIIKEIKKNIPESLKKKIKI</sequence>
<evidence type="ECO:0000313" key="1">
    <source>
        <dbReference type="EMBL" id="SVD17636.1"/>
    </source>
</evidence>
<reference evidence="1" key="1">
    <citation type="submission" date="2018-05" db="EMBL/GenBank/DDBJ databases">
        <authorList>
            <person name="Lanie J.A."/>
            <person name="Ng W.-L."/>
            <person name="Kazmierczak K.M."/>
            <person name="Andrzejewski T.M."/>
            <person name="Davidsen T.M."/>
            <person name="Wayne K.J."/>
            <person name="Tettelin H."/>
            <person name="Glass J.I."/>
            <person name="Rusch D."/>
            <person name="Podicherti R."/>
            <person name="Tsui H.-C.T."/>
            <person name="Winkler M.E."/>
        </authorList>
    </citation>
    <scope>NUCLEOTIDE SEQUENCE</scope>
</reference>
<accession>A0A382T6E8</accession>
<name>A0A382T6E8_9ZZZZ</name>
<feature type="non-terminal residue" evidence="1">
    <location>
        <position position="1"/>
    </location>
</feature>
<organism evidence="1">
    <name type="scientific">marine metagenome</name>
    <dbReference type="NCBI Taxonomy" id="408172"/>
    <lineage>
        <taxon>unclassified sequences</taxon>
        <taxon>metagenomes</taxon>
        <taxon>ecological metagenomes</taxon>
    </lineage>
</organism>
<dbReference type="AlphaFoldDB" id="A0A382T6E8"/>
<protein>
    <submittedName>
        <fullName evidence="1">Uncharacterized protein</fullName>
    </submittedName>
</protein>
<gene>
    <name evidence="1" type="ORF">METZ01_LOCUS370490</name>
</gene>
<proteinExistence type="predicted"/>
<dbReference type="EMBL" id="UINC01134224">
    <property type="protein sequence ID" value="SVD17636.1"/>
    <property type="molecule type" value="Genomic_DNA"/>
</dbReference>